<dbReference type="PANTHER" id="PTHR39200">
    <property type="entry name" value="HYPOTHETICAL EXPORTED PROTEIN"/>
    <property type="match status" value="1"/>
</dbReference>
<organism evidence="2 3">
    <name type="scientific">Bacteroides salyersiae</name>
    <dbReference type="NCBI Taxonomy" id="291644"/>
    <lineage>
        <taxon>Bacteria</taxon>
        <taxon>Pseudomonadati</taxon>
        <taxon>Bacteroidota</taxon>
        <taxon>Bacteroidia</taxon>
        <taxon>Bacteroidales</taxon>
        <taxon>Bacteroidaceae</taxon>
        <taxon>Bacteroides</taxon>
    </lineage>
</organism>
<sequence>MKAKLNVFLIIFLTGLLTGCTFISERAEGIAPSKNYITRDYQIKDFNSIDATTVGDIYYTQSTDGKSSLQIYGPDNFVKLIQVSVKGNTLILAMDKHKKIKNAKKLKITISSPDLNRIQFKGVGNIHIDNKFVTGRLDIESKGVGDVNIQELDCQNLTVNSMGVGNVNLKGKAVNANLSSKGVGDVEATDLEATHVKASSNGVGNISCNATQSLDAAVKGVGSINYKGNPAQKTFSKKGVGSIKGI</sequence>
<name>A0A7J4XMK6_9BACE</name>
<gene>
    <name evidence="2" type="ORF">F3F73_04465</name>
</gene>
<accession>A0A7J4XMK6</accession>
<feature type="domain" description="Putative auto-transporter adhesin head GIN" evidence="1">
    <location>
        <begin position="45"/>
        <end position="230"/>
    </location>
</feature>
<dbReference type="InterPro" id="IPR021255">
    <property type="entry name" value="DUF2807"/>
</dbReference>
<evidence type="ECO:0000313" key="2">
    <source>
        <dbReference type="EMBL" id="KAA3768561.1"/>
    </source>
</evidence>
<comment type="caution">
    <text evidence="2">The sequence shown here is derived from an EMBL/GenBank/DDBJ whole genome shotgun (WGS) entry which is preliminary data.</text>
</comment>
<proteinExistence type="predicted"/>
<dbReference type="EMBL" id="VWMK01000003">
    <property type="protein sequence ID" value="KAA3768561.1"/>
    <property type="molecule type" value="Genomic_DNA"/>
</dbReference>
<dbReference type="PANTHER" id="PTHR39200:SF1">
    <property type="entry name" value="AUTO-TRANSPORTER ADHESIN HEAD GIN DOMAIN-CONTAINING PROTEIN-RELATED"/>
    <property type="match status" value="1"/>
</dbReference>
<reference evidence="2 3" key="1">
    <citation type="journal article" date="2019" name="Nat. Med.">
        <title>A library of human gut bacterial isolates paired with longitudinal multiomics data enables mechanistic microbiome research.</title>
        <authorList>
            <person name="Poyet M."/>
            <person name="Groussin M."/>
            <person name="Gibbons S.M."/>
            <person name="Avila-Pacheco J."/>
            <person name="Jiang X."/>
            <person name="Kearney S.M."/>
            <person name="Perrotta A.R."/>
            <person name="Berdy B."/>
            <person name="Zhao S."/>
            <person name="Lieberman T.D."/>
            <person name="Swanson P.K."/>
            <person name="Smith M."/>
            <person name="Roesemann S."/>
            <person name="Alexander J.E."/>
            <person name="Rich S.A."/>
            <person name="Livny J."/>
            <person name="Vlamakis H."/>
            <person name="Clish C."/>
            <person name="Bullock K."/>
            <person name="Deik A."/>
            <person name="Scott J."/>
            <person name="Pierce K.A."/>
            <person name="Xavier R.J."/>
            <person name="Alm E.J."/>
        </authorList>
    </citation>
    <scope>NUCLEOTIDE SEQUENCE [LARGE SCALE GENOMIC DNA]</scope>
    <source>
        <strain evidence="2 3">BIOML-A10</strain>
    </source>
</reference>
<dbReference type="PROSITE" id="PS51257">
    <property type="entry name" value="PROKAR_LIPOPROTEIN"/>
    <property type="match status" value="1"/>
</dbReference>
<evidence type="ECO:0000259" key="1">
    <source>
        <dbReference type="Pfam" id="PF10988"/>
    </source>
</evidence>
<dbReference type="Proteomes" id="UP000422221">
    <property type="component" value="Unassembled WGS sequence"/>
</dbReference>
<evidence type="ECO:0000313" key="3">
    <source>
        <dbReference type="Proteomes" id="UP000422221"/>
    </source>
</evidence>
<protein>
    <submittedName>
        <fullName evidence="2">DUF2807 domain-containing protein</fullName>
    </submittedName>
</protein>
<dbReference type="RefSeq" id="WP_130058098.1">
    <property type="nucleotide sequence ID" value="NZ_JADNPJ010000003.1"/>
</dbReference>
<dbReference type="Pfam" id="PF10988">
    <property type="entry name" value="DUF2807"/>
    <property type="match status" value="1"/>
</dbReference>
<dbReference type="Gene3D" id="2.160.20.120">
    <property type="match status" value="1"/>
</dbReference>
<dbReference type="AlphaFoldDB" id="A0A7J4XMK6"/>